<comment type="caution">
    <text evidence="1">The sequence shown here is derived from an EMBL/GenBank/DDBJ whole genome shotgun (WGS) entry which is preliminary data.</text>
</comment>
<gene>
    <name evidence="1" type="ORF">BXY41_11620</name>
</gene>
<proteinExistence type="predicted"/>
<organism evidence="1 2">
    <name type="scientific">Lacrimispora xylanisolvens</name>
    <dbReference type="NCBI Taxonomy" id="384636"/>
    <lineage>
        <taxon>Bacteria</taxon>
        <taxon>Bacillati</taxon>
        <taxon>Bacillota</taxon>
        <taxon>Clostridia</taxon>
        <taxon>Lachnospirales</taxon>
        <taxon>Lachnospiraceae</taxon>
        <taxon>Lacrimispora</taxon>
    </lineage>
</organism>
<dbReference type="AlphaFoldDB" id="A0A2S6HJ36"/>
<name>A0A2S6HJ36_9FIRM</name>
<accession>A0A2S6HJ36</accession>
<evidence type="ECO:0000313" key="2">
    <source>
        <dbReference type="Proteomes" id="UP000237749"/>
    </source>
</evidence>
<dbReference type="RefSeq" id="WP_170072561.1">
    <property type="nucleotide sequence ID" value="NZ_PTJA01000016.1"/>
</dbReference>
<keyword evidence="2" id="KW-1185">Reference proteome</keyword>
<protein>
    <submittedName>
        <fullName evidence="1">Uncharacterized protein</fullName>
    </submittedName>
</protein>
<dbReference type="EMBL" id="PTJA01000016">
    <property type="protein sequence ID" value="PPK77482.1"/>
    <property type="molecule type" value="Genomic_DNA"/>
</dbReference>
<reference evidence="1 2" key="1">
    <citation type="submission" date="2018-02" db="EMBL/GenBank/DDBJ databases">
        <title>Genomic Encyclopedia of Archaeal and Bacterial Type Strains, Phase II (KMG-II): from individual species to whole genera.</title>
        <authorList>
            <person name="Goeker M."/>
        </authorList>
    </citation>
    <scope>NUCLEOTIDE SEQUENCE [LARGE SCALE GENOMIC DNA]</scope>
    <source>
        <strain evidence="1 2">DSM 3808</strain>
    </source>
</reference>
<dbReference type="Proteomes" id="UP000237749">
    <property type="component" value="Unassembled WGS sequence"/>
</dbReference>
<evidence type="ECO:0000313" key="1">
    <source>
        <dbReference type="EMBL" id="PPK77482.1"/>
    </source>
</evidence>
<sequence length="58" mass="7033">MAGNCELHPDINQCPHFEPIKGEYCIKNEFCGFYGKSKPQTEPKYIRQPRWYEKYYKK</sequence>